<gene>
    <name evidence="2" type="ORF">BCR34DRAFT_609255</name>
</gene>
<evidence type="ECO:0000256" key="1">
    <source>
        <dbReference type="SAM" id="Phobius"/>
    </source>
</evidence>
<proteinExistence type="predicted"/>
<dbReference type="AlphaFoldDB" id="A0A1Y1XUY7"/>
<comment type="caution">
    <text evidence="2">The sequence shown here is derived from an EMBL/GenBank/DDBJ whole genome shotgun (WGS) entry which is preliminary data.</text>
</comment>
<feature type="transmembrane region" description="Helical" evidence="1">
    <location>
        <begin position="6"/>
        <end position="24"/>
    </location>
</feature>
<keyword evidence="1" id="KW-1133">Transmembrane helix</keyword>
<keyword evidence="1" id="KW-0472">Membrane</keyword>
<keyword evidence="1" id="KW-0812">Transmembrane</keyword>
<reference evidence="2 3" key="1">
    <citation type="submission" date="2016-07" db="EMBL/GenBank/DDBJ databases">
        <title>Pervasive Adenine N6-methylation of Active Genes in Fungi.</title>
        <authorList>
            <consortium name="DOE Joint Genome Institute"/>
            <person name="Mondo S.J."/>
            <person name="Dannebaum R.O."/>
            <person name="Kuo R.C."/>
            <person name="Labutti K."/>
            <person name="Haridas S."/>
            <person name="Kuo A."/>
            <person name="Salamov A."/>
            <person name="Ahrendt S.R."/>
            <person name="Lipzen A."/>
            <person name="Sullivan W."/>
            <person name="Andreopoulos W.B."/>
            <person name="Clum A."/>
            <person name="Lindquist E."/>
            <person name="Daum C."/>
            <person name="Ramamoorthy G.K."/>
            <person name="Gryganskyi A."/>
            <person name="Culley D."/>
            <person name="Magnuson J.K."/>
            <person name="James T.Y."/>
            <person name="O'Malley M.A."/>
            <person name="Stajich J.E."/>
            <person name="Spatafora J.W."/>
            <person name="Visel A."/>
            <person name="Grigoriev I.V."/>
        </authorList>
    </citation>
    <scope>NUCLEOTIDE SEQUENCE [LARGE SCALE GENOMIC DNA]</scope>
    <source>
        <strain evidence="2 3">CBS 115471</strain>
    </source>
</reference>
<evidence type="ECO:0000313" key="3">
    <source>
        <dbReference type="Proteomes" id="UP000193144"/>
    </source>
</evidence>
<accession>A0A1Y1XUY7</accession>
<name>A0A1Y1XUY7_9PLEO</name>
<evidence type="ECO:0000313" key="2">
    <source>
        <dbReference type="EMBL" id="ORX89306.1"/>
    </source>
</evidence>
<dbReference type="Proteomes" id="UP000193144">
    <property type="component" value="Unassembled WGS sequence"/>
</dbReference>
<dbReference type="EMBL" id="MCFA01000655">
    <property type="protein sequence ID" value="ORX89306.1"/>
    <property type="molecule type" value="Genomic_DNA"/>
</dbReference>
<sequence>MDYDSVWVTTKSVGVVIPLIVIGTRKHMPEKGSKFPVAEYIPGGFSPGRRATSFTSNRSACDSAAASIYSTGSNRTSSVYAFVVNRKAHSRGPVLLYEHKFPRAPSV</sequence>
<protein>
    <submittedName>
        <fullName evidence="2">Uncharacterized protein</fullName>
    </submittedName>
</protein>
<keyword evidence="3" id="KW-1185">Reference proteome</keyword>
<organism evidence="2 3">
    <name type="scientific">Clohesyomyces aquaticus</name>
    <dbReference type="NCBI Taxonomy" id="1231657"/>
    <lineage>
        <taxon>Eukaryota</taxon>
        <taxon>Fungi</taxon>
        <taxon>Dikarya</taxon>
        <taxon>Ascomycota</taxon>
        <taxon>Pezizomycotina</taxon>
        <taxon>Dothideomycetes</taxon>
        <taxon>Pleosporomycetidae</taxon>
        <taxon>Pleosporales</taxon>
        <taxon>Lindgomycetaceae</taxon>
        <taxon>Clohesyomyces</taxon>
    </lineage>
</organism>